<dbReference type="EMBL" id="RCHU02000014">
    <property type="protein sequence ID" value="KAL3572451.1"/>
    <property type="molecule type" value="Genomic_DNA"/>
</dbReference>
<name>A0ACC4B2G6_POPAL</name>
<sequence length="631" mass="70340">GESGELRVGVHRAMKLENNLSANVLSSHSMQLGILSSASHAITTGSMFTIYFHPWTSTAEFIIPYDQYMKSAEIDYSAGTRFRMLFEGEECAEQRFEGTVVGTEDIDHIRWPNSEWRILKVEWDAASEPFVHQERVSPWNIEPIEPIRKKHASLLHLHKMECIADKSLPRFLISVKEGLLHGSDEHANESLLEVLQGQEDRDTGANQFGAFKPPPVPHLTSPPNPDWNRSPIGRDNQLQFWMRGPIYPCPSNTVSFRGGNIARLGIPNGRHSTFNSYGVHDNAVGSRSLSVPNVYHNSGSQKLRGSELKHANEVPLAAPHRYMLFGVNLVSNSPELPSSQVATSVVNESHNYVPVTSQSSVSEPSKSTSGVNSEKQCKNCCSAAIRSCTKVLKYGTVPGRSVDLTQFDGYNELICELDLMFDFQGSLIDETSGWYVVYSDNEGDMMQIKDCPWQEFQLTVRRIFISPKEDIGKLNPPSPNPSPSALYAYCENVMHRLTACECTGFISSESQWLKVTLHKWLDDEFCPEETNFEISKVAAQSYYESLLEKQTDLGVILLNMARNLESISYKESFHGAFSSANAAVNLIVQRIELQGNAILSVPVLPGTPYVWGYGTSSGMWYAFTLTCGMLG</sequence>
<protein>
    <submittedName>
        <fullName evidence="1">Uncharacterized protein</fullName>
    </submittedName>
</protein>
<dbReference type="Proteomes" id="UP000309997">
    <property type="component" value="Unassembled WGS sequence"/>
</dbReference>
<gene>
    <name evidence="1" type="ORF">D5086_026355</name>
</gene>
<comment type="caution">
    <text evidence="1">The sequence shown here is derived from an EMBL/GenBank/DDBJ whole genome shotgun (WGS) entry which is preliminary data.</text>
</comment>
<proteinExistence type="predicted"/>
<feature type="non-terminal residue" evidence="1">
    <location>
        <position position="1"/>
    </location>
</feature>
<accession>A0ACC4B2G6</accession>
<reference evidence="1 2" key="1">
    <citation type="journal article" date="2024" name="Plant Biotechnol. J.">
        <title>Genome and CRISPR/Cas9 system of a widespread forest tree (Populus alba) in the world.</title>
        <authorList>
            <person name="Liu Y.J."/>
            <person name="Jiang P.F."/>
            <person name="Han X.M."/>
            <person name="Li X.Y."/>
            <person name="Wang H.M."/>
            <person name="Wang Y.J."/>
            <person name="Wang X.X."/>
            <person name="Zeng Q.Y."/>
        </authorList>
    </citation>
    <scope>NUCLEOTIDE SEQUENCE [LARGE SCALE GENOMIC DNA]</scope>
    <source>
        <strain evidence="2">cv. PAL-ZL1</strain>
    </source>
</reference>
<organism evidence="1 2">
    <name type="scientific">Populus alba</name>
    <name type="common">White poplar</name>
    <dbReference type="NCBI Taxonomy" id="43335"/>
    <lineage>
        <taxon>Eukaryota</taxon>
        <taxon>Viridiplantae</taxon>
        <taxon>Streptophyta</taxon>
        <taxon>Embryophyta</taxon>
        <taxon>Tracheophyta</taxon>
        <taxon>Spermatophyta</taxon>
        <taxon>Magnoliopsida</taxon>
        <taxon>eudicotyledons</taxon>
        <taxon>Gunneridae</taxon>
        <taxon>Pentapetalae</taxon>
        <taxon>rosids</taxon>
        <taxon>fabids</taxon>
        <taxon>Malpighiales</taxon>
        <taxon>Salicaceae</taxon>
        <taxon>Saliceae</taxon>
        <taxon>Populus</taxon>
    </lineage>
</organism>
<evidence type="ECO:0000313" key="1">
    <source>
        <dbReference type="EMBL" id="KAL3572451.1"/>
    </source>
</evidence>
<evidence type="ECO:0000313" key="2">
    <source>
        <dbReference type="Proteomes" id="UP000309997"/>
    </source>
</evidence>
<keyword evidence="2" id="KW-1185">Reference proteome</keyword>